<dbReference type="AlphaFoldDB" id="A0A1I5Y2J2"/>
<evidence type="ECO:0000313" key="2">
    <source>
        <dbReference type="Proteomes" id="UP000198892"/>
    </source>
</evidence>
<keyword evidence="2" id="KW-1185">Reference proteome</keyword>
<dbReference type="EMBL" id="FOXD01000034">
    <property type="protein sequence ID" value="SFQ38354.1"/>
    <property type="molecule type" value="Genomic_DNA"/>
</dbReference>
<dbReference type="Proteomes" id="UP000198892">
    <property type="component" value="Unassembled WGS sequence"/>
</dbReference>
<proteinExistence type="predicted"/>
<evidence type="ECO:0000313" key="1">
    <source>
        <dbReference type="EMBL" id="SFQ38354.1"/>
    </source>
</evidence>
<reference evidence="2" key="1">
    <citation type="submission" date="2016-10" db="EMBL/GenBank/DDBJ databases">
        <authorList>
            <person name="Varghese N."/>
            <person name="Submissions S."/>
        </authorList>
    </citation>
    <scope>NUCLEOTIDE SEQUENCE [LARGE SCALE GENOMIC DNA]</scope>
    <source>
        <strain evidence="2">S7</strain>
    </source>
</reference>
<protein>
    <submittedName>
        <fullName evidence="1">Uncharacterized protein</fullName>
    </submittedName>
</protein>
<accession>A0A1I5Y2J2</accession>
<sequence>MQLLIEHSLRRSIKVVRDRGENIRQIAGLLDKEE</sequence>
<name>A0A1I5Y2J2_9BACI</name>
<gene>
    <name evidence="1" type="ORF">SAMN05518683_13427</name>
</gene>
<organism evidence="1 2">
    <name type="scientific">Salibacterium halotolerans</name>
    <dbReference type="NCBI Taxonomy" id="1884432"/>
    <lineage>
        <taxon>Bacteria</taxon>
        <taxon>Bacillati</taxon>
        <taxon>Bacillota</taxon>
        <taxon>Bacilli</taxon>
        <taxon>Bacillales</taxon>
        <taxon>Bacillaceae</taxon>
    </lineage>
</organism>